<accession>A0A090FLC5</accession>
<dbReference type="Proteomes" id="UP000045285">
    <property type="component" value="Unassembled WGS sequence"/>
</dbReference>
<sequence length="74" mass="8354">MKEARRRLSTRARRFQAMKQGRGGRGSVSRKMSFVAGSPVTGTQYPEFRVSPPVALPGRPIWGKQDMFDARTAW</sequence>
<reference evidence="2" key="1">
    <citation type="submission" date="2014-08" db="EMBL/GenBank/DDBJ databases">
        <authorList>
            <person name="Moulin L."/>
        </authorList>
    </citation>
    <scope>NUCLEOTIDE SEQUENCE [LARGE SCALE GENOMIC DNA]</scope>
</reference>
<name>A0A090FLC5_MESPL</name>
<dbReference type="AlphaFoldDB" id="A0A090FLC5"/>
<evidence type="ECO:0000313" key="1">
    <source>
        <dbReference type="EMBL" id="CDX19736.1"/>
    </source>
</evidence>
<keyword evidence="2" id="KW-1185">Reference proteome</keyword>
<evidence type="ECO:0000313" key="2">
    <source>
        <dbReference type="Proteomes" id="UP000045285"/>
    </source>
</evidence>
<protein>
    <submittedName>
        <fullName evidence="1">Uncharacterized protein</fullName>
    </submittedName>
</protein>
<dbReference type="EMBL" id="CCMZ01000024">
    <property type="protein sequence ID" value="CDX19736.1"/>
    <property type="molecule type" value="Genomic_DNA"/>
</dbReference>
<gene>
    <name evidence="1" type="ORF">MPL3356_300097</name>
</gene>
<proteinExistence type="predicted"/>
<organism evidence="1 2">
    <name type="scientific">Mesorhizobium plurifarium</name>
    <dbReference type="NCBI Taxonomy" id="69974"/>
    <lineage>
        <taxon>Bacteria</taxon>
        <taxon>Pseudomonadati</taxon>
        <taxon>Pseudomonadota</taxon>
        <taxon>Alphaproteobacteria</taxon>
        <taxon>Hyphomicrobiales</taxon>
        <taxon>Phyllobacteriaceae</taxon>
        <taxon>Mesorhizobium</taxon>
    </lineage>
</organism>